<feature type="compositionally biased region" description="Polar residues" evidence="8">
    <location>
        <begin position="135"/>
        <end position="148"/>
    </location>
</feature>
<feature type="compositionally biased region" description="Basic and acidic residues" evidence="8">
    <location>
        <begin position="199"/>
        <end position="212"/>
    </location>
</feature>
<feature type="domain" description="Amino acid transporter transmembrane" evidence="10">
    <location>
        <begin position="238"/>
        <end position="629"/>
    </location>
</feature>
<evidence type="ECO:0000256" key="8">
    <source>
        <dbReference type="SAM" id="MobiDB-lite"/>
    </source>
</evidence>
<evidence type="ECO:0000256" key="4">
    <source>
        <dbReference type="ARBA" id="ARBA00022692"/>
    </source>
</evidence>
<name>A0AAW0E4C2_9AGAR</name>
<evidence type="ECO:0000256" key="1">
    <source>
        <dbReference type="ARBA" id="ARBA00004141"/>
    </source>
</evidence>
<feature type="transmembrane region" description="Helical" evidence="9">
    <location>
        <begin position="582"/>
        <end position="600"/>
    </location>
</feature>
<accession>A0AAW0E4C2</accession>
<feature type="transmembrane region" description="Helical" evidence="9">
    <location>
        <begin position="263"/>
        <end position="284"/>
    </location>
</feature>
<feature type="compositionally biased region" description="Basic and acidic residues" evidence="8">
    <location>
        <begin position="73"/>
        <end position="85"/>
    </location>
</feature>
<feature type="transmembrane region" description="Helical" evidence="9">
    <location>
        <begin position="316"/>
        <end position="338"/>
    </location>
</feature>
<proteinExistence type="inferred from homology"/>
<dbReference type="InterPro" id="IPR013057">
    <property type="entry name" value="AA_transpt_TM"/>
</dbReference>
<dbReference type="AlphaFoldDB" id="A0AAW0E4C2"/>
<dbReference type="PANTHER" id="PTHR22950:SF692">
    <property type="entry name" value="TRANSMEMBRANE AMINO ACID TRANSPORTER FAMILY PROTEIN"/>
    <property type="match status" value="1"/>
</dbReference>
<feature type="transmembrane region" description="Helical" evidence="9">
    <location>
        <begin position="358"/>
        <end position="391"/>
    </location>
</feature>
<organism evidence="11 12">
    <name type="scientific">Paramarasmius palmivorus</name>
    <dbReference type="NCBI Taxonomy" id="297713"/>
    <lineage>
        <taxon>Eukaryota</taxon>
        <taxon>Fungi</taxon>
        <taxon>Dikarya</taxon>
        <taxon>Basidiomycota</taxon>
        <taxon>Agaricomycotina</taxon>
        <taxon>Agaricomycetes</taxon>
        <taxon>Agaricomycetidae</taxon>
        <taxon>Agaricales</taxon>
        <taxon>Marasmiineae</taxon>
        <taxon>Marasmiaceae</taxon>
        <taxon>Paramarasmius</taxon>
    </lineage>
</organism>
<dbReference type="PANTHER" id="PTHR22950">
    <property type="entry name" value="AMINO ACID TRANSPORTER"/>
    <property type="match status" value="1"/>
</dbReference>
<evidence type="ECO:0000256" key="3">
    <source>
        <dbReference type="ARBA" id="ARBA00022448"/>
    </source>
</evidence>
<evidence type="ECO:0000256" key="5">
    <source>
        <dbReference type="ARBA" id="ARBA00022970"/>
    </source>
</evidence>
<protein>
    <recommendedName>
        <fullName evidence="10">Amino acid transporter transmembrane domain-containing protein</fullName>
    </recommendedName>
</protein>
<evidence type="ECO:0000256" key="9">
    <source>
        <dbReference type="SAM" id="Phobius"/>
    </source>
</evidence>
<feature type="compositionally biased region" description="Acidic residues" evidence="8">
    <location>
        <begin position="62"/>
        <end position="72"/>
    </location>
</feature>
<evidence type="ECO:0000256" key="2">
    <source>
        <dbReference type="ARBA" id="ARBA00008066"/>
    </source>
</evidence>
<sequence length="640" mass="68328">MSLPSTGFVFGSAASGSSFRDAIASYRRSQYYVAGSTVASSGEDSAEFDDDEFRDEFEDEEALIGDFDDDALDTPHPERSHDRDSGLIGQFHWDDDLGRTSTPAVGIPSSVGSLSPSPPAQGILTTGSYVSQTQRNVQSIAESASGLASSPPHRISEATPLLRPKVSFSSQAGTPGSYGARRTSEETSAVASGNQVTSDDGRRVQDPEERSRLTLRRRSSASSSKTHLRGQAAFGGHSTFGQTLFNSIAILLGIGMLSEPLAFAYAGWVAGTALIILYGGLSCYTAKILARIIRTDPRLRSYADIGRKAFGPRSTVFISIMFCLELFAVAVVLVTLYADSLHAIIPTYSANTYKLWGLLLLIPTVFLPLSLLSYTSILGILSTILLVVVVLADGLSKTEYPGSLWSPAETSLSISSWTNLGLAYGLFMAGFSGHAVIPSLARDMANPEQFDTMINWAFFVATSIYTLIGCAGYLMFGNQVSQEISMDLLRTPGFNPVLNKIALWMLVVSPLSKFALTTQPLNAALEVLVGIESGVTTPEDMAMKMAASMQWTKRDILSHFQRILVTLAAVGVSVAVPEFDAMMAFLGSFSAFMICIIGPISAKVALERRCGIADGIILVIGLVMAAWGTGSAFVAASEGE</sequence>
<feature type="transmembrane region" description="Helical" evidence="9">
    <location>
        <begin position="421"/>
        <end position="441"/>
    </location>
</feature>
<reference evidence="11 12" key="1">
    <citation type="submission" date="2024-01" db="EMBL/GenBank/DDBJ databases">
        <title>A draft genome for a cacao thread blight-causing isolate of Paramarasmius palmivorus.</title>
        <authorList>
            <person name="Baruah I.K."/>
            <person name="Bukari Y."/>
            <person name="Amoako-Attah I."/>
            <person name="Meinhardt L.W."/>
            <person name="Bailey B.A."/>
            <person name="Cohen S.P."/>
        </authorList>
    </citation>
    <scope>NUCLEOTIDE SEQUENCE [LARGE SCALE GENOMIC DNA]</scope>
    <source>
        <strain evidence="11 12">GH-12</strain>
    </source>
</reference>
<dbReference type="GO" id="GO:0005774">
    <property type="term" value="C:vacuolar membrane"/>
    <property type="evidence" value="ECO:0007669"/>
    <property type="project" value="TreeGrafter"/>
</dbReference>
<dbReference type="Proteomes" id="UP001383192">
    <property type="component" value="Unassembled WGS sequence"/>
</dbReference>
<evidence type="ECO:0000313" key="11">
    <source>
        <dbReference type="EMBL" id="KAK7058807.1"/>
    </source>
</evidence>
<feature type="transmembrane region" description="Helical" evidence="9">
    <location>
        <begin position="453"/>
        <end position="476"/>
    </location>
</feature>
<comment type="caution">
    <text evidence="11">The sequence shown here is derived from an EMBL/GenBank/DDBJ whole genome shotgun (WGS) entry which is preliminary data.</text>
</comment>
<gene>
    <name evidence="11" type="ORF">VNI00_001431</name>
</gene>
<dbReference type="GO" id="GO:0015179">
    <property type="term" value="F:L-amino acid transmembrane transporter activity"/>
    <property type="evidence" value="ECO:0007669"/>
    <property type="project" value="TreeGrafter"/>
</dbReference>
<feature type="region of interest" description="Disordered" evidence="8">
    <location>
        <begin position="62"/>
        <end position="86"/>
    </location>
</feature>
<dbReference type="Pfam" id="PF01490">
    <property type="entry name" value="Aa_trans"/>
    <property type="match status" value="1"/>
</dbReference>
<feature type="transmembrane region" description="Helical" evidence="9">
    <location>
        <begin position="612"/>
        <end position="636"/>
    </location>
</feature>
<evidence type="ECO:0000313" key="12">
    <source>
        <dbReference type="Proteomes" id="UP001383192"/>
    </source>
</evidence>
<evidence type="ECO:0000259" key="10">
    <source>
        <dbReference type="Pfam" id="PF01490"/>
    </source>
</evidence>
<keyword evidence="3" id="KW-0813">Transport</keyword>
<comment type="similarity">
    <text evidence="2">Belongs to the amino acid/polyamine transporter 2 family.</text>
</comment>
<keyword evidence="7 9" id="KW-0472">Membrane</keyword>
<keyword evidence="12" id="KW-1185">Reference proteome</keyword>
<keyword evidence="5" id="KW-0029">Amino-acid transport</keyword>
<dbReference type="EMBL" id="JAYKXP010000004">
    <property type="protein sequence ID" value="KAK7058807.1"/>
    <property type="molecule type" value="Genomic_DNA"/>
</dbReference>
<evidence type="ECO:0000256" key="7">
    <source>
        <dbReference type="ARBA" id="ARBA00023136"/>
    </source>
</evidence>
<keyword evidence="6 9" id="KW-1133">Transmembrane helix</keyword>
<feature type="region of interest" description="Disordered" evidence="8">
    <location>
        <begin position="135"/>
        <end position="228"/>
    </location>
</feature>
<evidence type="ECO:0000256" key="6">
    <source>
        <dbReference type="ARBA" id="ARBA00022989"/>
    </source>
</evidence>
<comment type="subcellular location">
    <subcellularLocation>
        <location evidence="1">Membrane</location>
        <topology evidence="1">Multi-pass membrane protein</topology>
    </subcellularLocation>
</comment>
<keyword evidence="4 9" id="KW-0812">Transmembrane</keyword>
<feature type="compositionally biased region" description="Polar residues" evidence="8">
    <location>
        <begin position="186"/>
        <end position="198"/>
    </location>
</feature>